<sequence length="549" mass="63093">MDVIERHIPADCIRNPEDLVKTLQMFCKRNSFEMESLEMRNDAYIIRARPIFVHKLESFSRLEGKRSAKQVFLTLIYSDAIEYIRDLQEANFTDGDLPVRKRRSRTAPGKTSIYRSRVNDTSPYTKTSLSGFQKWTEVKLDNFLHKQWIFLAPVLAEHKFAHVFHLSSPLPYVPTEGSDRSSEAGYFGAVKKRGLHNGHHAYRTLSEDEETEGCIEVAVKKLTIQGSAATDVDKFYSKETETLDKMRELDHDHLIKAVAAYKKGPDRCFVFPWAQGGSLRDLWRSYRAILNEDLVSWAVNQMIGLCDGLRELHIKHIRHGDLKPDNILCFMSGNDSPHQRTLVLADVGLAKYHAEYTRDRTKVTTTKHGSRIYEPPEMSVNGGQIKVSRNYDTWSLGCVFLEFTIWLLYGQDGRTSFRQKLLNNPDIDRFWKNDIDQSPQIHPVAREWLDKILTKDLQGVSALRDLVLWIDEQLLVPGSGQRATAEGVFSELDRIRSKSSSNRRYLFNSELKELAKHRDGSNFVAADDRPHPSREYVTGKSKLNESNII</sequence>
<gene>
    <name evidence="2" type="ORF">CEP54_008830</name>
</gene>
<dbReference type="PROSITE" id="PS00108">
    <property type="entry name" value="PROTEIN_KINASE_ST"/>
    <property type="match status" value="1"/>
</dbReference>
<evidence type="ECO:0000313" key="2">
    <source>
        <dbReference type="EMBL" id="RSL56407.1"/>
    </source>
</evidence>
<dbReference type="InterPro" id="IPR000719">
    <property type="entry name" value="Prot_kinase_dom"/>
</dbReference>
<reference evidence="2 3" key="1">
    <citation type="submission" date="2017-06" db="EMBL/GenBank/DDBJ databases">
        <title>Comparative genomic analysis of Ambrosia Fusariam Clade fungi.</title>
        <authorList>
            <person name="Stajich J.E."/>
            <person name="Carrillo J."/>
            <person name="Kijimoto T."/>
            <person name="Eskalen A."/>
            <person name="O'Donnell K."/>
            <person name="Kasson M."/>
        </authorList>
    </citation>
    <scope>NUCLEOTIDE SEQUENCE [LARGE SCALE GENOMIC DNA]</scope>
    <source>
        <strain evidence="2 3">NRRL62584</strain>
    </source>
</reference>
<feature type="domain" description="Protein kinase" evidence="1">
    <location>
        <begin position="176"/>
        <end position="475"/>
    </location>
</feature>
<accession>A0A428PTR1</accession>
<dbReference type="OrthoDB" id="5090151at2759"/>
<dbReference type="EMBL" id="NKCI01000092">
    <property type="protein sequence ID" value="RSL56407.1"/>
    <property type="molecule type" value="Genomic_DNA"/>
</dbReference>
<protein>
    <recommendedName>
        <fullName evidence="1">Protein kinase domain-containing protein</fullName>
    </recommendedName>
</protein>
<dbReference type="GO" id="GO:0004674">
    <property type="term" value="F:protein serine/threonine kinase activity"/>
    <property type="evidence" value="ECO:0007669"/>
    <property type="project" value="TreeGrafter"/>
</dbReference>
<dbReference type="AlphaFoldDB" id="A0A428PTR1"/>
<dbReference type="InterPro" id="IPR011009">
    <property type="entry name" value="Kinase-like_dom_sf"/>
</dbReference>
<dbReference type="STRING" id="1325734.A0A428PTR1"/>
<proteinExistence type="predicted"/>
<dbReference type="PANTHER" id="PTHR24359">
    <property type="entry name" value="SERINE/THREONINE-PROTEIN KINASE SBK1"/>
    <property type="match status" value="1"/>
</dbReference>
<dbReference type="Pfam" id="PF00069">
    <property type="entry name" value="Pkinase"/>
    <property type="match status" value="1"/>
</dbReference>
<dbReference type="SUPFAM" id="SSF56112">
    <property type="entry name" value="Protein kinase-like (PK-like)"/>
    <property type="match status" value="1"/>
</dbReference>
<dbReference type="PROSITE" id="PS50011">
    <property type="entry name" value="PROTEIN_KINASE_DOM"/>
    <property type="match status" value="1"/>
</dbReference>
<dbReference type="PANTHER" id="PTHR24359:SF1">
    <property type="entry name" value="INHIBITOR OF NUCLEAR FACTOR KAPPA-B KINASE EPSILON SUBUNIT HOMOLOG 1-RELATED"/>
    <property type="match status" value="1"/>
</dbReference>
<name>A0A428PTR1_9HYPO</name>
<dbReference type="GO" id="GO:0005524">
    <property type="term" value="F:ATP binding"/>
    <property type="evidence" value="ECO:0007669"/>
    <property type="project" value="InterPro"/>
</dbReference>
<comment type="caution">
    <text evidence="2">The sequence shown here is derived from an EMBL/GenBank/DDBJ whole genome shotgun (WGS) entry which is preliminary data.</text>
</comment>
<evidence type="ECO:0000313" key="3">
    <source>
        <dbReference type="Proteomes" id="UP000288168"/>
    </source>
</evidence>
<dbReference type="InterPro" id="IPR008271">
    <property type="entry name" value="Ser/Thr_kinase_AS"/>
</dbReference>
<dbReference type="CDD" id="cd00180">
    <property type="entry name" value="PKc"/>
    <property type="match status" value="1"/>
</dbReference>
<dbReference type="Gene3D" id="3.30.200.20">
    <property type="entry name" value="Phosphorylase Kinase, domain 1"/>
    <property type="match status" value="1"/>
</dbReference>
<dbReference type="Gene3D" id="1.10.510.10">
    <property type="entry name" value="Transferase(Phosphotransferase) domain 1"/>
    <property type="match status" value="1"/>
</dbReference>
<dbReference type="SMART" id="SM00220">
    <property type="entry name" value="S_TKc"/>
    <property type="match status" value="1"/>
</dbReference>
<evidence type="ECO:0000259" key="1">
    <source>
        <dbReference type="PROSITE" id="PS50011"/>
    </source>
</evidence>
<organism evidence="2 3">
    <name type="scientific">Fusarium duplospermum</name>
    <dbReference type="NCBI Taxonomy" id="1325734"/>
    <lineage>
        <taxon>Eukaryota</taxon>
        <taxon>Fungi</taxon>
        <taxon>Dikarya</taxon>
        <taxon>Ascomycota</taxon>
        <taxon>Pezizomycotina</taxon>
        <taxon>Sordariomycetes</taxon>
        <taxon>Hypocreomycetidae</taxon>
        <taxon>Hypocreales</taxon>
        <taxon>Nectriaceae</taxon>
        <taxon>Fusarium</taxon>
        <taxon>Fusarium solani species complex</taxon>
    </lineage>
</organism>
<dbReference type="Proteomes" id="UP000288168">
    <property type="component" value="Unassembled WGS sequence"/>
</dbReference>
<keyword evidence="3" id="KW-1185">Reference proteome</keyword>